<dbReference type="Gene3D" id="1.10.287.380">
    <property type="entry name" value="Valyl-tRNA synthetase, C-terminal domain"/>
    <property type="match status" value="1"/>
</dbReference>
<dbReference type="GO" id="GO:0006438">
    <property type="term" value="P:valyl-tRNA aminoacylation"/>
    <property type="evidence" value="ECO:0007669"/>
    <property type="project" value="InterPro"/>
</dbReference>
<keyword evidence="3 11" id="KW-0436">Ligase</keyword>
<dbReference type="Proteomes" id="UP000288805">
    <property type="component" value="Unassembled WGS sequence"/>
</dbReference>
<feature type="domain" description="Valyl-tRNA synthetase tRNA-binding arm" evidence="10">
    <location>
        <begin position="90"/>
        <end position="142"/>
    </location>
</feature>
<dbReference type="PANTHER" id="PTHR11946:SF109">
    <property type="entry name" value="VALINE--TRNA LIGASE"/>
    <property type="match status" value="1"/>
</dbReference>
<keyword evidence="5" id="KW-0067">ATP-binding</keyword>
<dbReference type="GO" id="GO:0005524">
    <property type="term" value="F:ATP binding"/>
    <property type="evidence" value="ECO:0007669"/>
    <property type="project" value="UniProtKB-KW"/>
</dbReference>
<evidence type="ECO:0000313" key="11">
    <source>
        <dbReference type="EMBL" id="RVW28445.1"/>
    </source>
</evidence>
<gene>
    <name evidence="11" type="primary">TWN2_1</name>
    <name evidence="11" type="ORF">CK203_096165</name>
</gene>
<dbReference type="InterPro" id="IPR037118">
    <property type="entry name" value="Val-tRNA_synth_C_sf"/>
</dbReference>
<keyword evidence="9" id="KW-0175">Coiled coil</keyword>
<proteinExistence type="inferred from homology"/>
<dbReference type="EMBL" id="QGNW01001894">
    <property type="protein sequence ID" value="RVW28445.1"/>
    <property type="molecule type" value="Genomic_DNA"/>
</dbReference>
<protein>
    <recommendedName>
        <fullName evidence="2">valine--tRNA ligase</fullName>
        <ecNumber evidence="2">6.1.1.9</ecNumber>
    </recommendedName>
    <alternativeName>
        <fullName evidence="8">Valyl-tRNA synthetase</fullName>
    </alternativeName>
</protein>
<keyword evidence="4" id="KW-0547">Nucleotide-binding</keyword>
<comment type="caution">
    <text evidence="11">The sequence shown here is derived from an EMBL/GenBank/DDBJ whole genome shotgun (WGS) entry which is preliminary data.</text>
</comment>
<evidence type="ECO:0000256" key="4">
    <source>
        <dbReference type="ARBA" id="ARBA00022741"/>
    </source>
</evidence>
<feature type="coiled-coil region" evidence="9">
    <location>
        <begin position="86"/>
        <end position="155"/>
    </location>
</feature>
<reference evidence="11 12" key="1">
    <citation type="journal article" date="2018" name="PLoS Genet.">
        <title>Population sequencing reveals clonal diversity and ancestral inbreeding in the grapevine cultivar Chardonnay.</title>
        <authorList>
            <person name="Roach M.J."/>
            <person name="Johnson D.L."/>
            <person name="Bohlmann J."/>
            <person name="van Vuuren H.J."/>
            <person name="Jones S.J."/>
            <person name="Pretorius I.S."/>
            <person name="Schmidt S.A."/>
            <person name="Borneman A.R."/>
        </authorList>
    </citation>
    <scope>NUCLEOTIDE SEQUENCE [LARGE SCALE GENOMIC DNA]</scope>
    <source>
        <strain evidence="12">cv. Chardonnay</strain>
        <tissue evidence="11">Leaf</tissue>
    </source>
</reference>
<evidence type="ECO:0000256" key="9">
    <source>
        <dbReference type="SAM" id="Coils"/>
    </source>
</evidence>
<dbReference type="InterPro" id="IPR019499">
    <property type="entry name" value="Val-tRNA_synth_tRNA-bd"/>
</dbReference>
<sequence>MYEILIVVVGIFTSFFRRPAYVLCRTDAIAEIINSYELEILTLATLSSLKVSHILQVLNEGDDAPIGCAVSVVNESLSVYLKLQGALNAEAEREKLRKKMEEIRKQQEHLTQIMSASGYQEKVPARIHEENVAKLSSLMQELLSFEQASQHLERDIAAEQESH</sequence>
<evidence type="ECO:0000259" key="10">
    <source>
        <dbReference type="Pfam" id="PF10458"/>
    </source>
</evidence>
<dbReference type="PANTHER" id="PTHR11946">
    <property type="entry name" value="VALYL-TRNA SYNTHETASES"/>
    <property type="match status" value="1"/>
</dbReference>
<evidence type="ECO:0000256" key="5">
    <source>
        <dbReference type="ARBA" id="ARBA00022840"/>
    </source>
</evidence>
<evidence type="ECO:0000256" key="2">
    <source>
        <dbReference type="ARBA" id="ARBA00013169"/>
    </source>
</evidence>
<name>A0A438CZ08_VITVI</name>
<evidence type="ECO:0000256" key="6">
    <source>
        <dbReference type="ARBA" id="ARBA00022917"/>
    </source>
</evidence>
<comment type="similarity">
    <text evidence="1">Belongs to the class-I aminoacyl-tRNA synthetase family.</text>
</comment>
<evidence type="ECO:0000313" key="12">
    <source>
        <dbReference type="Proteomes" id="UP000288805"/>
    </source>
</evidence>
<evidence type="ECO:0000256" key="8">
    <source>
        <dbReference type="ARBA" id="ARBA00029936"/>
    </source>
</evidence>
<accession>A0A438CZ08</accession>
<evidence type="ECO:0000256" key="7">
    <source>
        <dbReference type="ARBA" id="ARBA00023146"/>
    </source>
</evidence>
<dbReference type="InterPro" id="IPR002303">
    <property type="entry name" value="Valyl-tRNA_ligase"/>
</dbReference>
<dbReference type="GO" id="GO:0004832">
    <property type="term" value="F:valine-tRNA ligase activity"/>
    <property type="evidence" value="ECO:0007669"/>
    <property type="project" value="UniProtKB-EC"/>
</dbReference>
<dbReference type="Pfam" id="PF10458">
    <property type="entry name" value="Val_tRNA-synt_C"/>
    <property type="match status" value="1"/>
</dbReference>
<dbReference type="GO" id="GO:0005737">
    <property type="term" value="C:cytoplasm"/>
    <property type="evidence" value="ECO:0007669"/>
    <property type="project" value="InterPro"/>
</dbReference>
<keyword evidence="7" id="KW-0030">Aminoacyl-tRNA synthetase</keyword>
<dbReference type="AlphaFoldDB" id="A0A438CZ08"/>
<evidence type="ECO:0000256" key="3">
    <source>
        <dbReference type="ARBA" id="ARBA00022598"/>
    </source>
</evidence>
<keyword evidence="6" id="KW-0648">Protein biosynthesis</keyword>
<dbReference type="EC" id="6.1.1.9" evidence="2"/>
<organism evidence="11 12">
    <name type="scientific">Vitis vinifera</name>
    <name type="common">Grape</name>
    <dbReference type="NCBI Taxonomy" id="29760"/>
    <lineage>
        <taxon>Eukaryota</taxon>
        <taxon>Viridiplantae</taxon>
        <taxon>Streptophyta</taxon>
        <taxon>Embryophyta</taxon>
        <taxon>Tracheophyta</taxon>
        <taxon>Spermatophyta</taxon>
        <taxon>Magnoliopsida</taxon>
        <taxon>eudicotyledons</taxon>
        <taxon>Gunneridae</taxon>
        <taxon>Pentapetalae</taxon>
        <taxon>rosids</taxon>
        <taxon>Vitales</taxon>
        <taxon>Vitaceae</taxon>
        <taxon>Viteae</taxon>
        <taxon>Vitis</taxon>
    </lineage>
</organism>
<evidence type="ECO:0000256" key="1">
    <source>
        <dbReference type="ARBA" id="ARBA00005594"/>
    </source>
</evidence>